<name>A0ABX1WU32_9BACT</name>
<evidence type="ECO:0000313" key="2">
    <source>
        <dbReference type="EMBL" id="NOU59610.1"/>
    </source>
</evidence>
<keyword evidence="3" id="KW-1185">Reference proteome</keyword>
<gene>
    <name evidence="2" type="ORF">ELS83_07245</name>
</gene>
<dbReference type="RefSeq" id="WP_171594887.1">
    <property type="nucleotide sequence ID" value="NZ_RZNH01000009.1"/>
</dbReference>
<dbReference type="PROSITE" id="PS51257">
    <property type="entry name" value="PROKAR_LIPOPROTEIN"/>
    <property type="match status" value="1"/>
</dbReference>
<sequence>MKRKIHMLLLLSVTLAVSCTPEDYVIKDNIVDQNEVKIIKLTSDHRTLLPGEYNRMQFRAQAYGIKELVHNVFNEDDSTYSEELKQDTFLIPHDQLPKGFIKIVDENGEELDKGIFRTPENAANTYTFYAKTESIESEPLSIEIREPLQANYNEIVIPLVFHIMQPPANSGSTYTVSLEKLQEKVNELNDVFNFKVSTNPNGASAKITFKLAEYGPNGKLLETKGKNLVQLSENLKGIDCFNYINTYLLWDPNKYLNVWVAGYSSQWSSDATSSIMAPNVIAPGFYAIPGLITRQVNNYGLSQVQDFSEIGILYEMTEFINPNSTYTHDILEFSTIMGKYLGLLPMVYHEYYNWMTGTFVNNLVDGDTDYCEDTYVYKTRIPVSIYKQSYVENIDFTTFNIMCSYSRKNSITADQVKRIRAVLEACPSRWAYKSDWAFTGK</sequence>
<feature type="signal peptide" evidence="1">
    <location>
        <begin position="1"/>
        <end position="19"/>
    </location>
</feature>
<comment type="caution">
    <text evidence="2">The sequence shown here is derived from an EMBL/GenBank/DDBJ whole genome shotgun (WGS) entry which is preliminary data.</text>
</comment>
<dbReference type="InterPro" id="IPR024079">
    <property type="entry name" value="MetalloPept_cat_dom_sf"/>
</dbReference>
<accession>A0ABX1WU32</accession>
<dbReference type="Proteomes" id="UP000732105">
    <property type="component" value="Unassembled WGS sequence"/>
</dbReference>
<dbReference type="Gene3D" id="3.40.390.10">
    <property type="entry name" value="Collagenase (Catalytic Domain)"/>
    <property type="match status" value="1"/>
</dbReference>
<reference evidence="2 3" key="1">
    <citation type="submission" date="2018-12" db="EMBL/GenBank/DDBJ databases">
        <title>Marinifilum JC070 sp. nov., a marine bacterium isolated from Yongle Blue Hole in the South China Sea.</title>
        <authorList>
            <person name="Fu T."/>
        </authorList>
    </citation>
    <scope>NUCLEOTIDE SEQUENCE [LARGE SCALE GENOMIC DNA]</scope>
    <source>
        <strain evidence="2 3">JC070</strain>
    </source>
</reference>
<evidence type="ECO:0000256" key="1">
    <source>
        <dbReference type="SAM" id="SignalP"/>
    </source>
</evidence>
<keyword evidence="1" id="KW-0732">Signal</keyword>
<proteinExistence type="predicted"/>
<feature type="chain" id="PRO_5046915322" evidence="1">
    <location>
        <begin position="20"/>
        <end position="441"/>
    </location>
</feature>
<protein>
    <submittedName>
        <fullName evidence="2">Uncharacterized protein</fullName>
    </submittedName>
</protein>
<dbReference type="EMBL" id="RZNH01000009">
    <property type="protein sequence ID" value="NOU59610.1"/>
    <property type="molecule type" value="Genomic_DNA"/>
</dbReference>
<organism evidence="2 3">
    <name type="scientific">Marinifilum caeruleilacunae</name>
    <dbReference type="NCBI Taxonomy" id="2499076"/>
    <lineage>
        <taxon>Bacteria</taxon>
        <taxon>Pseudomonadati</taxon>
        <taxon>Bacteroidota</taxon>
        <taxon>Bacteroidia</taxon>
        <taxon>Marinilabiliales</taxon>
        <taxon>Marinifilaceae</taxon>
    </lineage>
</organism>
<evidence type="ECO:0000313" key="3">
    <source>
        <dbReference type="Proteomes" id="UP000732105"/>
    </source>
</evidence>